<feature type="domain" description="RNase III" evidence="11">
    <location>
        <begin position="6"/>
        <end position="129"/>
    </location>
</feature>
<evidence type="ECO:0000313" key="12">
    <source>
        <dbReference type="EMBL" id="AQQ69989.1"/>
    </source>
</evidence>
<dbReference type="GO" id="GO:0008033">
    <property type="term" value="P:tRNA processing"/>
    <property type="evidence" value="ECO:0007669"/>
    <property type="project" value="UniProtKB-KW"/>
</dbReference>
<comment type="caution">
    <text evidence="9">Lacks conserved residue(s) required for the propagation of feature annotation.</text>
</comment>
<comment type="subcellular location">
    <subcellularLocation>
        <location evidence="9">Cytoplasm</location>
    </subcellularLocation>
</comment>
<dbReference type="SUPFAM" id="SSF54768">
    <property type="entry name" value="dsRNA-binding domain-like"/>
    <property type="match status" value="1"/>
</dbReference>
<dbReference type="AlphaFoldDB" id="A0A1Q2MBF3"/>
<evidence type="ECO:0000256" key="4">
    <source>
        <dbReference type="ARBA" id="ARBA00022664"/>
    </source>
</evidence>
<dbReference type="EMBL" id="CP019646">
    <property type="protein sequence ID" value="AQQ69989.1"/>
    <property type="molecule type" value="Genomic_DNA"/>
</dbReference>
<evidence type="ECO:0000259" key="11">
    <source>
        <dbReference type="PROSITE" id="PS50142"/>
    </source>
</evidence>
<dbReference type="CDD" id="cd00593">
    <property type="entry name" value="RIBOc"/>
    <property type="match status" value="1"/>
</dbReference>
<comment type="cofactor">
    <cofactor evidence="9">
        <name>Mg(2+)</name>
        <dbReference type="ChEBI" id="CHEBI:18420"/>
    </cofactor>
</comment>
<keyword evidence="9" id="KW-0963">Cytoplasm</keyword>
<comment type="subunit">
    <text evidence="9">Homodimer.</text>
</comment>
<keyword evidence="13" id="KW-1185">Reference proteome</keyword>
<dbReference type="SMART" id="SM00358">
    <property type="entry name" value="DSRM"/>
    <property type="match status" value="1"/>
</dbReference>
<protein>
    <recommendedName>
        <fullName evidence="9">Ribonuclease 3</fullName>
        <ecNumber evidence="9">3.1.26.3</ecNumber>
    </recommendedName>
    <alternativeName>
        <fullName evidence="9">Ribonuclease III</fullName>
        <shortName evidence="9">RNase III</shortName>
    </alternativeName>
</protein>
<dbReference type="CDD" id="cd10845">
    <property type="entry name" value="DSRM_RNAse_III_family"/>
    <property type="match status" value="1"/>
</dbReference>
<dbReference type="GO" id="GO:0006397">
    <property type="term" value="P:mRNA processing"/>
    <property type="evidence" value="ECO:0007669"/>
    <property type="project" value="UniProtKB-UniRule"/>
</dbReference>
<evidence type="ECO:0000313" key="13">
    <source>
        <dbReference type="Proteomes" id="UP000188181"/>
    </source>
</evidence>
<dbReference type="GO" id="GO:0005737">
    <property type="term" value="C:cytoplasm"/>
    <property type="evidence" value="ECO:0007669"/>
    <property type="project" value="UniProtKB-SubCell"/>
</dbReference>
<dbReference type="FunFam" id="1.10.1520.10:FF:000001">
    <property type="entry name" value="Ribonuclease 3"/>
    <property type="match status" value="1"/>
</dbReference>
<comment type="catalytic activity">
    <reaction evidence="1 9">
        <text>Endonucleolytic cleavage to 5'-phosphomonoester.</text>
        <dbReference type="EC" id="3.1.26.3"/>
    </reaction>
</comment>
<evidence type="ECO:0000256" key="6">
    <source>
        <dbReference type="ARBA" id="ARBA00022759"/>
    </source>
</evidence>
<dbReference type="SMART" id="SM00535">
    <property type="entry name" value="RIBOc"/>
    <property type="match status" value="1"/>
</dbReference>
<comment type="similarity">
    <text evidence="2">Belongs to the ribonuclease III family.</text>
</comment>
<dbReference type="Pfam" id="PF14622">
    <property type="entry name" value="Ribonucleas_3_3"/>
    <property type="match status" value="1"/>
</dbReference>
<dbReference type="GO" id="GO:0003725">
    <property type="term" value="F:double-stranded RNA binding"/>
    <property type="evidence" value="ECO:0007669"/>
    <property type="project" value="TreeGrafter"/>
</dbReference>
<dbReference type="RefSeq" id="WP_146682286.1">
    <property type="nucleotide sequence ID" value="NZ_CP019646.1"/>
</dbReference>
<evidence type="ECO:0000256" key="7">
    <source>
        <dbReference type="ARBA" id="ARBA00022801"/>
    </source>
</evidence>
<dbReference type="InterPro" id="IPR036389">
    <property type="entry name" value="RNase_III_sf"/>
</dbReference>
<dbReference type="EC" id="3.1.26.3" evidence="9"/>
<keyword evidence="9" id="KW-0479">Metal-binding</keyword>
<dbReference type="PROSITE" id="PS50142">
    <property type="entry name" value="RNASE_3_2"/>
    <property type="match status" value="1"/>
</dbReference>
<dbReference type="HAMAP" id="MF_00104">
    <property type="entry name" value="RNase_III"/>
    <property type="match status" value="1"/>
</dbReference>
<dbReference type="KEGG" id="pbas:SMSP2_00326"/>
<evidence type="ECO:0000256" key="3">
    <source>
        <dbReference type="ARBA" id="ARBA00022552"/>
    </source>
</evidence>
<dbReference type="Proteomes" id="UP000188181">
    <property type="component" value="Chromosome"/>
</dbReference>
<dbReference type="GO" id="GO:0006364">
    <property type="term" value="P:rRNA processing"/>
    <property type="evidence" value="ECO:0007669"/>
    <property type="project" value="UniProtKB-UniRule"/>
</dbReference>
<dbReference type="PANTHER" id="PTHR11207:SF0">
    <property type="entry name" value="RIBONUCLEASE 3"/>
    <property type="match status" value="1"/>
</dbReference>
<feature type="binding site" evidence="9">
    <location>
        <position position="44"/>
    </location>
    <ligand>
        <name>Mg(2+)</name>
        <dbReference type="ChEBI" id="CHEBI:18420"/>
    </ligand>
</feature>
<reference evidence="13" key="1">
    <citation type="submission" date="2017-02" db="EMBL/GenBank/DDBJ databases">
        <title>Comparative genomics and description of representatives of a novel lineage of planctomycetes thriving in anoxic sediments.</title>
        <authorList>
            <person name="Spring S."/>
            <person name="Bunk B."/>
            <person name="Sproer C."/>
        </authorList>
    </citation>
    <scope>NUCLEOTIDE SEQUENCE [LARGE SCALE GENOMIC DNA]</scope>
    <source>
        <strain evidence="13">SM-Chi-D1</strain>
    </source>
</reference>
<dbReference type="GO" id="GO:0004525">
    <property type="term" value="F:ribonuclease III activity"/>
    <property type="evidence" value="ECO:0007669"/>
    <property type="project" value="UniProtKB-UniRule"/>
</dbReference>
<comment type="function">
    <text evidence="9">Digests double-stranded RNA. Involved in the processing of primary rRNA transcript to yield the immediate precursors to the large and small rRNAs (23S and 16S). Processes some mRNAs, and tRNAs when they are encoded in the rRNA operon. Processes pre-crRNA and tracrRNA of type II CRISPR loci if present in the organism.</text>
</comment>
<dbReference type="Gene3D" id="1.10.1520.10">
    <property type="entry name" value="Ribonuclease III domain"/>
    <property type="match status" value="1"/>
</dbReference>
<name>A0A1Q2MBF3_9BACT</name>
<dbReference type="GO" id="GO:0046872">
    <property type="term" value="F:metal ion binding"/>
    <property type="evidence" value="ECO:0007669"/>
    <property type="project" value="UniProtKB-KW"/>
</dbReference>
<evidence type="ECO:0000256" key="5">
    <source>
        <dbReference type="ARBA" id="ARBA00022722"/>
    </source>
</evidence>
<keyword evidence="8 9" id="KW-0694">RNA-binding</keyword>
<dbReference type="Gene3D" id="3.30.160.20">
    <property type="match status" value="1"/>
</dbReference>
<dbReference type="Pfam" id="PF00035">
    <property type="entry name" value="dsrm"/>
    <property type="match status" value="1"/>
</dbReference>
<feature type="active site" evidence="9">
    <location>
        <position position="48"/>
    </location>
</feature>
<dbReference type="InterPro" id="IPR011907">
    <property type="entry name" value="RNase_III"/>
</dbReference>
<keyword evidence="4 9" id="KW-0507">mRNA processing</keyword>
<dbReference type="STRING" id="1851148.SMSP2_00326"/>
<keyword evidence="5 9" id="KW-0540">Nuclease</keyword>
<dbReference type="PROSITE" id="PS50137">
    <property type="entry name" value="DS_RBD"/>
    <property type="match status" value="1"/>
</dbReference>
<dbReference type="SUPFAM" id="SSF69065">
    <property type="entry name" value="RNase III domain-like"/>
    <property type="match status" value="1"/>
</dbReference>
<dbReference type="PANTHER" id="PTHR11207">
    <property type="entry name" value="RIBONUCLEASE III"/>
    <property type="match status" value="1"/>
</dbReference>
<keyword evidence="3 9" id="KW-0698">rRNA processing</keyword>
<evidence type="ECO:0000256" key="8">
    <source>
        <dbReference type="ARBA" id="ARBA00022884"/>
    </source>
</evidence>
<dbReference type="GO" id="GO:0010468">
    <property type="term" value="P:regulation of gene expression"/>
    <property type="evidence" value="ECO:0007669"/>
    <property type="project" value="TreeGrafter"/>
</dbReference>
<evidence type="ECO:0000259" key="10">
    <source>
        <dbReference type="PROSITE" id="PS50137"/>
    </source>
</evidence>
<feature type="domain" description="DRBM" evidence="10">
    <location>
        <begin position="156"/>
        <end position="225"/>
    </location>
</feature>
<feature type="binding site" evidence="9">
    <location>
        <position position="118"/>
    </location>
    <ligand>
        <name>Mg(2+)</name>
        <dbReference type="ChEBI" id="CHEBI:18420"/>
    </ligand>
</feature>
<keyword evidence="6 9" id="KW-0255">Endonuclease</keyword>
<keyword evidence="9" id="KW-0460">Magnesium</keyword>
<dbReference type="NCBIfam" id="TIGR02191">
    <property type="entry name" value="RNaseIII"/>
    <property type="match status" value="1"/>
</dbReference>
<sequence length="232" mass="25890">MEQAKLDELQELIGYRFKDQQLLSLTLTHTSSVSDRIESNERHEFFGDAVLDLVICQELFEKYPDYSEGDLTKIKSRLVSRETCAEVAEKINLVDYLYVGRGTGSRGLKGSIVAGTLEALIAGIYIDGGLKPAAEFINKLFGELVDSADADEHQDNYKSLLQQYSQQNLSELPIYEVIDEQGPEHNKCFEVEVSIGNVHYSSAWGISKKIAEQAAAKKVLEELGVIEVQNKP</sequence>
<proteinExistence type="inferred from homology"/>
<keyword evidence="9" id="KW-0819">tRNA processing</keyword>
<evidence type="ECO:0000256" key="2">
    <source>
        <dbReference type="ARBA" id="ARBA00010183"/>
    </source>
</evidence>
<dbReference type="OrthoDB" id="9805026at2"/>
<keyword evidence="9" id="KW-0699">rRNA-binding</keyword>
<dbReference type="InterPro" id="IPR014720">
    <property type="entry name" value="dsRBD_dom"/>
</dbReference>
<feature type="active site" evidence="9">
    <location>
        <position position="118"/>
    </location>
</feature>
<organism evidence="12 13">
    <name type="scientific">Limihaloglobus sulfuriphilus</name>
    <dbReference type="NCBI Taxonomy" id="1851148"/>
    <lineage>
        <taxon>Bacteria</taxon>
        <taxon>Pseudomonadati</taxon>
        <taxon>Planctomycetota</taxon>
        <taxon>Phycisphaerae</taxon>
        <taxon>Sedimentisphaerales</taxon>
        <taxon>Sedimentisphaeraceae</taxon>
        <taxon>Limihaloglobus</taxon>
    </lineage>
</organism>
<dbReference type="InterPro" id="IPR000999">
    <property type="entry name" value="RNase_III_dom"/>
</dbReference>
<accession>A0A1Q2MBF3</accession>
<keyword evidence="7 9" id="KW-0378">Hydrolase</keyword>
<evidence type="ECO:0000256" key="1">
    <source>
        <dbReference type="ARBA" id="ARBA00000109"/>
    </source>
</evidence>
<gene>
    <name evidence="9 12" type="primary">rnc</name>
    <name evidence="12" type="ORF">SMSP2_00326</name>
</gene>
<dbReference type="GO" id="GO:0019843">
    <property type="term" value="F:rRNA binding"/>
    <property type="evidence" value="ECO:0007669"/>
    <property type="project" value="UniProtKB-KW"/>
</dbReference>
<evidence type="ECO:0000256" key="9">
    <source>
        <dbReference type="HAMAP-Rule" id="MF_00104"/>
    </source>
</evidence>